<feature type="signal peptide" evidence="2">
    <location>
        <begin position="1"/>
        <end position="35"/>
    </location>
</feature>
<dbReference type="SUPFAM" id="SSF89550">
    <property type="entry name" value="PHP domain-like"/>
    <property type="match status" value="1"/>
</dbReference>
<dbReference type="InterPro" id="IPR006311">
    <property type="entry name" value="TAT_signal"/>
</dbReference>
<feature type="region of interest" description="Disordered" evidence="1">
    <location>
        <begin position="242"/>
        <end position="261"/>
    </location>
</feature>
<dbReference type="InterPro" id="IPR016195">
    <property type="entry name" value="Pol/histidinol_Pase-like"/>
</dbReference>
<feature type="region of interest" description="Disordered" evidence="1">
    <location>
        <begin position="28"/>
        <end position="48"/>
    </location>
</feature>
<dbReference type="Gene3D" id="3.20.20.140">
    <property type="entry name" value="Metal-dependent hydrolases"/>
    <property type="match status" value="1"/>
</dbReference>
<evidence type="ECO:0000313" key="3">
    <source>
        <dbReference type="EMBL" id="NMH76760.1"/>
    </source>
</evidence>
<name>A0ABX1RCB7_9PSEU</name>
<keyword evidence="2" id="KW-0732">Signal</keyword>
<evidence type="ECO:0000256" key="2">
    <source>
        <dbReference type="SAM" id="SignalP"/>
    </source>
</evidence>
<dbReference type="PROSITE" id="PS51318">
    <property type="entry name" value="TAT"/>
    <property type="match status" value="1"/>
</dbReference>
<keyword evidence="4" id="KW-1185">Reference proteome</keyword>
<dbReference type="RefSeq" id="WP_169394839.1">
    <property type="nucleotide sequence ID" value="NZ_JAAXKY010000013.1"/>
</dbReference>
<comment type="caution">
    <text evidence="3">The sequence shown here is derived from an EMBL/GenBank/DDBJ whole genome shotgun (WGS) entry which is preliminary data.</text>
</comment>
<proteinExistence type="predicted"/>
<sequence>MDDLEHHRLNRRRMLAVTGGLAGLVTLGGVSPAQAGETTGQGPGGKSRDWLPGDHHIHSEFSVGYDESTSPPTPIIAGDAIYPIATNATNAERFGLRWMVSTDHGGPNHSKLNAEQAYPSLLDSRRKVPGVLQFYGMEFDTPAADHSSLIIPKVADERDILFSLESRFAKRDAFPSDPVRDTEPKMLEALRAMRALRDRPVLFANHPARSATGLGVYGQDTPAEFRAWNDTAPEVSVGFEGAPGHQAGTLNRDGSLDPNGERGGYGNHPTMGGFDQMTARLGGLWDSLLGEGRRWWITSTSDSHVHYTDGGSDFWPGEYSKTYVHATADYADILDGLRNGRIFVTTGDLIDRLDLTVSRAGRGDGGPNQAAVGESLLLRGRDDRAAEVEVRIRVPKTPNAHGDRPVPRRIDIIGGMITGPVATPTVDTNPTTTVLARFDESNWRREGDWIVVRHSIDVPGAMYVRVRGTSTTELEPEPDAHGADPWADLWFYSNPVFIRR</sequence>
<protein>
    <submittedName>
        <fullName evidence="3">Phosphoesterase</fullName>
    </submittedName>
</protein>
<dbReference type="EMBL" id="JAAXKY010000013">
    <property type="protein sequence ID" value="NMH76760.1"/>
    <property type="molecule type" value="Genomic_DNA"/>
</dbReference>
<organism evidence="3 4">
    <name type="scientific">Pseudonocardia xinjiangensis</name>
    <dbReference type="NCBI Taxonomy" id="75289"/>
    <lineage>
        <taxon>Bacteria</taxon>
        <taxon>Bacillati</taxon>
        <taxon>Actinomycetota</taxon>
        <taxon>Actinomycetes</taxon>
        <taxon>Pseudonocardiales</taxon>
        <taxon>Pseudonocardiaceae</taxon>
        <taxon>Pseudonocardia</taxon>
    </lineage>
</organism>
<gene>
    <name evidence="3" type="ORF">HF577_06550</name>
</gene>
<evidence type="ECO:0000313" key="4">
    <source>
        <dbReference type="Proteomes" id="UP001296706"/>
    </source>
</evidence>
<dbReference type="Proteomes" id="UP001296706">
    <property type="component" value="Unassembled WGS sequence"/>
</dbReference>
<accession>A0ABX1RCB7</accession>
<evidence type="ECO:0000256" key="1">
    <source>
        <dbReference type="SAM" id="MobiDB-lite"/>
    </source>
</evidence>
<reference evidence="3 4" key="1">
    <citation type="submission" date="2020-04" db="EMBL/GenBank/DDBJ databases">
        <authorList>
            <person name="Klaysubun C."/>
            <person name="Duangmal K."/>
            <person name="Lipun K."/>
        </authorList>
    </citation>
    <scope>NUCLEOTIDE SEQUENCE [LARGE SCALE GENOMIC DNA]</scope>
    <source>
        <strain evidence="3 4">JCM 11839</strain>
    </source>
</reference>
<feature type="chain" id="PRO_5045539491" evidence="2">
    <location>
        <begin position="36"/>
        <end position="500"/>
    </location>
</feature>